<sequence length="334" mass="37626">MKIIIIVLLTIRQAYFFELNLTNHINKGFIANGEKYDAKKYPFVVYIYATIRHPDGSVNRPGCTGSLVKQFYVLTAAHCLAKKNKRKEPAEKTDASLFLVYLGSFNKKITRKVAETYVPEGYLDYTKNKSAPQMSDIAVMRLEKPFKDVNIFLKIGGKPKDFENTALECTCIGFGLVNTTTTDLNGRMMTTSVNFGRTACRGYDNDDISLRWREYLCSIAGRLTMICPGDSGGPMICNGMLYGVCSFFFNHRAGQTVCGGPDIQTVHTFIYTHLTFVNSIIDPDANKKNEKEKKKKKKKKKKNKKGSGNLIKPHLIIHTILTILLYSVLTIILK</sequence>
<dbReference type="SUPFAM" id="SSF50494">
    <property type="entry name" value="Trypsin-like serine proteases"/>
    <property type="match status" value="1"/>
</dbReference>
<comment type="caution">
    <text evidence="10">The sequence shown here is derived from an EMBL/GenBank/DDBJ whole genome shotgun (WGS) entry which is preliminary data.</text>
</comment>
<evidence type="ECO:0000259" key="9">
    <source>
        <dbReference type="PROSITE" id="PS50240"/>
    </source>
</evidence>
<feature type="region of interest" description="Disordered" evidence="6">
    <location>
        <begin position="287"/>
        <end position="307"/>
    </location>
</feature>
<feature type="transmembrane region" description="Helical" evidence="7">
    <location>
        <begin position="315"/>
        <end position="333"/>
    </location>
</feature>
<keyword evidence="7" id="KW-1133">Transmembrane helix</keyword>
<evidence type="ECO:0000256" key="2">
    <source>
        <dbReference type="ARBA" id="ARBA00022670"/>
    </source>
</evidence>
<dbReference type="PROSITE" id="PS00134">
    <property type="entry name" value="TRYPSIN_HIS"/>
    <property type="match status" value="1"/>
</dbReference>
<dbReference type="PANTHER" id="PTHR24276:SF98">
    <property type="entry name" value="FI18310P1-RELATED"/>
    <property type="match status" value="1"/>
</dbReference>
<keyword evidence="4" id="KW-0720">Serine protease</keyword>
<feature type="chain" id="PRO_5043314627" description="Peptidase S1 domain-containing protein" evidence="8">
    <location>
        <begin position="17"/>
        <end position="334"/>
    </location>
</feature>
<dbReference type="AlphaFoldDB" id="A0AAV0WTV7"/>
<dbReference type="PANTHER" id="PTHR24276">
    <property type="entry name" value="POLYSERASE-RELATED"/>
    <property type="match status" value="1"/>
</dbReference>
<dbReference type="GO" id="GO:0004252">
    <property type="term" value="F:serine-type endopeptidase activity"/>
    <property type="evidence" value="ECO:0007669"/>
    <property type="project" value="InterPro"/>
</dbReference>
<dbReference type="GO" id="GO:0006508">
    <property type="term" value="P:proteolysis"/>
    <property type="evidence" value="ECO:0007669"/>
    <property type="project" value="UniProtKB-KW"/>
</dbReference>
<evidence type="ECO:0000256" key="3">
    <source>
        <dbReference type="ARBA" id="ARBA00022801"/>
    </source>
</evidence>
<keyword evidence="7" id="KW-0472">Membrane</keyword>
<protein>
    <recommendedName>
        <fullName evidence="9">Peptidase S1 domain-containing protein</fullName>
    </recommendedName>
</protein>
<name>A0AAV0WTV7_9HEMI</name>
<dbReference type="InterPro" id="IPR009003">
    <property type="entry name" value="Peptidase_S1_PA"/>
</dbReference>
<dbReference type="Gene3D" id="2.40.10.10">
    <property type="entry name" value="Trypsin-like serine proteases"/>
    <property type="match status" value="1"/>
</dbReference>
<evidence type="ECO:0000256" key="1">
    <source>
        <dbReference type="ARBA" id="ARBA00007664"/>
    </source>
</evidence>
<dbReference type="InterPro" id="IPR018114">
    <property type="entry name" value="TRYPSIN_HIS"/>
</dbReference>
<keyword evidence="11" id="KW-1185">Reference proteome</keyword>
<evidence type="ECO:0000256" key="7">
    <source>
        <dbReference type="SAM" id="Phobius"/>
    </source>
</evidence>
<accession>A0AAV0WTV7</accession>
<gene>
    <name evidence="10" type="ORF">MEUPH1_LOCUS14909</name>
</gene>
<keyword evidence="7" id="KW-0812">Transmembrane</keyword>
<organism evidence="10 11">
    <name type="scientific">Macrosiphum euphorbiae</name>
    <name type="common">potato aphid</name>
    <dbReference type="NCBI Taxonomy" id="13131"/>
    <lineage>
        <taxon>Eukaryota</taxon>
        <taxon>Metazoa</taxon>
        <taxon>Ecdysozoa</taxon>
        <taxon>Arthropoda</taxon>
        <taxon>Hexapoda</taxon>
        <taxon>Insecta</taxon>
        <taxon>Pterygota</taxon>
        <taxon>Neoptera</taxon>
        <taxon>Paraneoptera</taxon>
        <taxon>Hemiptera</taxon>
        <taxon>Sternorrhyncha</taxon>
        <taxon>Aphidomorpha</taxon>
        <taxon>Aphidoidea</taxon>
        <taxon>Aphididae</taxon>
        <taxon>Macrosiphini</taxon>
        <taxon>Macrosiphum</taxon>
    </lineage>
</organism>
<proteinExistence type="inferred from homology"/>
<dbReference type="Proteomes" id="UP001160148">
    <property type="component" value="Unassembled WGS sequence"/>
</dbReference>
<keyword evidence="5" id="KW-1015">Disulfide bond</keyword>
<keyword evidence="3" id="KW-0378">Hydrolase</keyword>
<comment type="similarity">
    <text evidence="1">Belongs to the peptidase S1 family.</text>
</comment>
<feature type="compositionally biased region" description="Basic residues" evidence="6">
    <location>
        <begin position="293"/>
        <end position="305"/>
    </location>
</feature>
<dbReference type="InterPro" id="IPR050430">
    <property type="entry name" value="Peptidase_S1"/>
</dbReference>
<evidence type="ECO:0000256" key="6">
    <source>
        <dbReference type="SAM" id="MobiDB-lite"/>
    </source>
</evidence>
<dbReference type="SMART" id="SM00020">
    <property type="entry name" value="Tryp_SPc"/>
    <property type="match status" value="1"/>
</dbReference>
<dbReference type="InterPro" id="IPR001254">
    <property type="entry name" value="Trypsin_dom"/>
</dbReference>
<evidence type="ECO:0000256" key="8">
    <source>
        <dbReference type="SAM" id="SignalP"/>
    </source>
</evidence>
<dbReference type="EMBL" id="CARXXK010000002">
    <property type="protein sequence ID" value="CAI6359505.1"/>
    <property type="molecule type" value="Genomic_DNA"/>
</dbReference>
<reference evidence="10 11" key="1">
    <citation type="submission" date="2023-01" db="EMBL/GenBank/DDBJ databases">
        <authorList>
            <person name="Whitehead M."/>
        </authorList>
    </citation>
    <scope>NUCLEOTIDE SEQUENCE [LARGE SCALE GENOMIC DNA]</scope>
</reference>
<dbReference type="PRINTS" id="PR00722">
    <property type="entry name" value="CHYMOTRYPSIN"/>
</dbReference>
<evidence type="ECO:0000256" key="5">
    <source>
        <dbReference type="ARBA" id="ARBA00023157"/>
    </source>
</evidence>
<evidence type="ECO:0000313" key="10">
    <source>
        <dbReference type="EMBL" id="CAI6359505.1"/>
    </source>
</evidence>
<feature type="domain" description="Peptidase S1" evidence="9">
    <location>
        <begin position="30"/>
        <end position="282"/>
    </location>
</feature>
<dbReference type="Pfam" id="PF00089">
    <property type="entry name" value="Trypsin"/>
    <property type="match status" value="1"/>
</dbReference>
<dbReference type="InterPro" id="IPR043504">
    <property type="entry name" value="Peptidase_S1_PA_chymotrypsin"/>
</dbReference>
<dbReference type="InterPro" id="IPR001314">
    <property type="entry name" value="Peptidase_S1A"/>
</dbReference>
<keyword evidence="8" id="KW-0732">Signal</keyword>
<dbReference type="PROSITE" id="PS50240">
    <property type="entry name" value="TRYPSIN_DOM"/>
    <property type="match status" value="1"/>
</dbReference>
<evidence type="ECO:0000256" key="4">
    <source>
        <dbReference type="ARBA" id="ARBA00022825"/>
    </source>
</evidence>
<keyword evidence="2" id="KW-0645">Protease</keyword>
<feature type="signal peptide" evidence="8">
    <location>
        <begin position="1"/>
        <end position="16"/>
    </location>
</feature>
<evidence type="ECO:0000313" key="11">
    <source>
        <dbReference type="Proteomes" id="UP001160148"/>
    </source>
</evidence>